<protein>
    <submittedName>
        <fullName evidence="2">Uncharacterized protein</fullName>
    </submittedName>
</protein>
<dbReference type="Proteomes" id="UP000299102">
    <property type="component" value="Unassembled WGS sequence"/>
</dbReference>
<evidence type="ECO:0000313" key="2">
    <source>
        <dbReference type="EMBL" id="GBP08615.1"/>
    </source>
</evidence>
<evidence type="ECO:0000313" key="3">
    <source>
        <dbReference type="Proteomes" id="UP000299102"/>
    </source>
</evidence>
<reference evidence="2 3" key="1">
    <citation type="journal article" date="2019" name="Commun. Biol.">
        <title>The bagworm genome reveals a unique fibroin gene that provides high tensile strength.</title>
        <authorList>
            <person name="Kono N."/>
            <person name="Nakamura H."/>
            <person name="Ohtoshi R."/>
            <person name="Tomita M."/>
            <person name="Numata K."/>
            <person name="Arakawa K."/>
        </authorList>
    </citation>
    <scope>NUCLEOTIDE SEQUENCE [LARGE SCALE GENOMIC DNA]</scope>
</reference>
<sequence length="138" mass="15488">MKVDSSHLTLFSESGANLSLVGDYRGGRRNGGRRPRPAPHAPYGFRCRITRIRLAHSRSRRAMKYRCRCSTRNSKPETGGTCRKSVIIRRPAPHVGGRGLRVRKPINYNPLICPGGNARGIQPWYTSAKIVISSRNNY</sequence>
<name>A0A4C1T357_EUMVA</name>
<dbReference type="AlphaFoldDB" id="A0A4C1T357"/>
<gene>
    <name evidence="2" type="ORF">EVAR_7223_1</name>
</gene>
<organism evidence="2 3">
    <name type="scientific">Eumeta variegata</name>
    <name type="common">Bagworm moth</name>
    <name type="synonym">Eumeta japonica</name>
    <dbReference type="NCBI Taxonomy" id="151549"/>
    <lineage>
        <taxon>Eukaryota</taxon>
        <taxon>Metazoa</taxon>
        <taxon>Ecdysozoa</taxon>
        <taxon>Arthropoda</taxon>
        <taxon>Hexapoda</taxon>
        <taxon>Insecta</taxon>
        <taxon>Pterygota</taxon>
        <taxon>Neoptera</taxon>
        <taxon>Endopterygota</taxon>
        <taxon>Lepidoptera</taxon>
        <taxon>Glossata</taxon>
        <taxon>Ditrysia</taxon>
        <taxon>Tineoidea</taxon>
        <taxon>Psychidae</taxon>
        <taxon>Oiketicinae</taxon>
        <taxon>Eumeta</taxon>
    </lineage>
</organism>
<feature type="compositionally biased region" description="Basic residues" evidence="1">
    <location>
        <begin position="27"/>
        <end position="37"/>
    </location>
</feature>
<accession>A0A4C1T357</accession>
<proteinExistence type="predicted"/>
<keyword evidence="3" id="KW-1185">Reference proteome</keyword>
<evidence type="ECO:0000256" key="1">
    <source>
        <dbReference type="SAM" id="MobiDB-lite"/>
    </source>
</evidence>
<dbReference type="EMBL" id="BGZK01000032">
    <property type="protein sequence ID" value="GBP08615.1"/>
    <property type="molecule type" value="Genomic_DNA"/>
</dbReference>
<feature type="region of interest" description="Disordered" evidence="1">
    <location>
        <begin position="22"/>
        <end position="41"/>
    </location>
</feature>
<comment type="caution">
    <text evidence="2">The sequence shown here is derived from an EMBL/GenBank/DDBJ whole genome shotgun (WGS) entry which is preliminary data.</text>
</comment>